<protein>
    <submittedName>
        <fullName evidence="2">Uncharacterized protein</fullName>
    </submittedName>
</protein>
<keyword evidence="1" id="KW-0472">Membrane</keyword>
<feature type="transmembrane region" description="Helical" evidence="1">
    <location>
        <begin position="31"/>
        <end position="50"/>
    </location>
</feature>
<sequence length="213" mass="22765">MPGNGTNTGSLWYVWQPAVARPTARRIPAGAVPPLILLAVACLALTTTAFSPLRDRVGRVLTASGQPAPAAWEFVFSGVLALLVAAVTWAWVRRPPPLPARVRSGFVDWLRLERAAHVLLVAPVLRLAHTAAAFDDRGLDRAVDGTAATVVRLARWTDRVVEHAVDGAVTAVASGSRALGRWARRPQTGQLHQYLAQAVAAFTVLAVVLVLVR</sequence>
<dbReference type="STRING" id="909626.AQJ91_35095"/>
<dbReference type="Proteomes" id="UP000053260">
    <property type="component" value="Unassembled WGS sequence"/>
</dbReference>
<feature type="transmembrane region" description="Helical" evidence="1">
    <location>
        <begin position="194"/>
        <end position="212"/>
    </location>
</feature>
<accession>A0A117RYG8</accession>
<reference evidence="2 3" key="1">
    <citation type="submission" date="2015-10" db="EMBL/GenBank/DDBJ databases">
        <title>Draft genome sequence of Streptomyces sp. RV15, isolated from a marine sponge.</title>
        <authorList>
            <person name="Ruckert C."/>
            <person name="Abdelmohsen U.R."/>
            <person name="Winkler A."/>
            <person name="Hentschel U."/>
            <person name="Kalinowski J."/>
            <person name="Kampfer P."/>
            <person name="Glaeser S."/>
        </authorList>
    </citation>
    <scope>NUCLEOTIDE SEQUENCE [LARGE SCALE GENOMIC DNA]</scope>
    <source>
        <strain evidence="2 3">RV15</strain>
    </source>
</reference>
<evidence type="ECO:0000256" key="1">
    <source>
        <dbReference type="SAM" id="Phobius"/>
    </source>
</evidence>
<feature type="transmembrane region" description="Helical" evidence="1">
    <location>
        <begin position="70"/>
        <end position="92"/>
    </location>
</feature>
<evidence type="ECO:0000313" key="2">
    <source>
        <dbReference type="EMBL" id="KUO16522.1"/>
    </source>
</evidence>
<keyword evidence="1" id="KW-1133">Transmembrane helix</keyword>
<dbReference type="Gene3D" id="1.20.5.2700">
    <property type="match status" value="1"/>
</dbReference>
<comment type="caution">
    <text evidence="2">The sequence shown here is derived from an EMBL/GenBank/DDBJ whole genome shotgun (WGS) entry which is preliminary data.</text>
</comment>
<dbReference type="AlphaFoldDB" id="A0A117RYG8"/>
<organism evidence="2 3">
    <name type="scientific">Streptomyces dysideae</name>
    <dbReference type="NCBI Taxonomy" id="909626"/>
    <lineage>
        <taxon>Bacteria</taxon>
        <taxon>Bacillati</taxon>
        <taxon>Actinomycetota</taxon>
        <taxon>Actinomycetes</taxon>
        <taxon>Kitasatosporales</taxon>
        <taxon>Streptomycetaceae</taxon>
        <taxon>Streptomyces</taxon>
    </lineage>
</organism>
<dbReference type="EMBL" id="LMXB01000086">
    <property type="protein sequence ID" value="KUO16522.1"/>
    <property type="molecule type" value="Genomic_DNA"/>
</dbReference>
<name>A0A117RYG8_9ACTN</name>
<proteinExistence type="predicted"/>
<dbReference type="OrthoDB" id="9811798at2"/>
<keyword evidence="3" id="KW-1185">Reference proteome</keyword>
<dbReference type="RefSeq" id="WP_067029721.1">
    <property type="nucleotide sequence ID" value="NZ_KQ949104.1"/>
</dbReference>
<keyword evidence="1" id="KW-0812">Transmembrane</keyword>
<gene>
    <name evidence="2" type="ORF">AQJ91_35095</name>
</gene>
<evidence type="ECO:0000313" key="3">
    <source>
        <dbReference type="Proteomes" id="UP000053260"/>
    </source>
</evidence>